<dbReference type="EMBL" id="AZGY01000029">
    <property type="protein sequence ID" value="KZZ88487.1"/>
    <property type="molecule type" value="Genomic_DNA"/>
</dbReference>
<feature type="region of interest" description="Disordered" evidence="1">
    <location>
        <begin position="1"/>
        <end position="45"/>
    </location>
</feature>
<sequence>MSSRHDRGRMNERRWRRWDDRRGQSNGRLYHGGSRADESHAQQRRRNYTRAIPSGGLGLTSEIPWDITEDGAGNTSIEVANHDGGPTNNIEAPLPPILGALAVVYNNPESISRAVSQVIIDNNDSQVAVSIIPINQLTRDHLLESCRPPIRVPFTDIFLPREPSVEERQSLT</sequence>
<protein>
    <submittedName>
        <fullName evidence="2">Uncharacterized protein</fullName>
    </submittedName>
</protein>
<evidence type="ECO:0000313" key="3">
    <source>
        <dbReference type="Proteomes" id="UP000078544"/>
    </source>
</evidence>
<evidence type="ECO:0000256" key="1">
    <source>
        <dbReference type="SAM" id="MobiDB-lite"/>
    </source>
</evidence>
<feature type="compositionally biased region" description="Basic and acidic residues" evidence="1">
    <location>
        <begin position="1"/>
        <end position="23"/>
    </location>
</feature>
<dbReference type="Proteomes" id="UP000078544">
    <property type="component" value="Unassembled WGS sequence"/>
</dbReference>
<proteinExistence type="predicted"/>
<name>A0A167W7D3_9HYPO</name>
<gene>
    <name evidence="2" type="ORF">AAL_08045</name>
</gene>
<dbReference type="AlphaFoldDB" id="A0A167W7D3"/>
<comment type="caution">
    <text evidence="2">The sequence shown here is derived from an EMBL/GenBank/DDBJ whole genome shotgun (WGS) entry which is preliminary data.</text>
</comment>
<organism evidence="2 3">
    <name type="scientific">Moelleriella libera RCEF 2490</name>
    <dbReference type="NCBI Taxonomy" id="1081109"/>
    <lineage>
        <taxon>Eukaryota</taxon>
        <taxon>Fungi</taxon>
        <taxon>Dikarya</taxon>
        <taxon>Ascomycota</taxon>
        <taxon>Pezizomycotina</taxon>
        <taxon>Sordariomycetes</taxon>
        <taxon>Hypocreomycetidae</taxon>
        <taxon>Hypocreales</taxon>
        <taxon>Clavicipitaceae</taxon>
        <taxon>Moelleriella</taxon>
    </lineage>
</organism>
<evidence type="ECO:0000313" key="2">
    <source>
        <dbReference type="EMBL" id="KZZ88487.1"/>
    </source>
</evidence>
<keyword evidence="3" id="KW-1185">Reference proteome</keyword>
<accession>A0A167W7D3</accession>
<reference evidence="2 3" key="1">
    <citation type="journal article" date="2016" name="Genome Biol. Evol.">
        <title>Divergent and convergent evolution of fungal pathogenicity.</title>
        <authorList>
            <person name="Shang Y."/>
            <person name="Xiao G."/>
            <person name="Zheng P."/>
            <person name="Cen K."/>
            <person name="Zhan S."/>
            <person name="Wang C."/>
        </authorList>
    </citation>
    <scope>NUCLEOTIDE SEQUENCE [LARGE SCALE GENOMIC DNA]</scope>
    <source>
        <strain evidence="2 3">RCEF 2490</strain>
    </source>
</reference>